<dbReference type="Pfam" id="PF00501">
    <property type="entry name" value="AMP-binding"/>
    <property type="match status" value="1"/>
</dbReference>
<comment type="similarity">
    <text evidence="1">Belongs to the ATP-dependent AMP-binding enzyme family.</text>
</comment>
<sequence>MQRVEKTIGSLFREVASAYSSREALIHVSSGLRYNYGLLDWEADRAAKGLIRLGIQPGDRVALWAPNVAEWIVAMLALARMGALMVPIDPEAEPADVQYILSQSEARALIACKEADLEDYIDMMLEMRDSVPSLEHIILIADESFPETELWTEVLAGGEDVPPEVLLDISFGQQPSDPVAVMYTSGTTGSPKGVVLDHAGLINKSFHSTARQGITAEDRLCLYFPLFHMFGNTCMALAGLIRGACIVMPCLSFDASAILKALKEEQCTAVYGSPSMFMGLVEHPENQTKLWGTVLKGIVGGAPCPMELMQRLVEEIGVARITVAYGITEASSWITMTDPDDPLDLRVGTIGRPLPCNEVKIVDSASGEEVPPGDRGELCTRGFLMKEYYKMPAATAAAVDQDGWLHTGDIARMDAKGYVTISGRVKDTIFRNGVEIHPVEVEEVLYKRPEVLEAQVFGFVHPEKGDEVAAWVRLKEGAVLSTLTLAAHAKDNVQDECLPHFFKIVDRFPTTRSGKVQKYKLAEMARVEYGGGL</sequence>
<dbReference type="GO" id="GO:0031956">
    <property type="term" value="F:medium-chain fatty acid-CoA ligase activity"/>
    <property type="evidence" value="ECO:0007669"/>
    <property type="project" value="TreeGrafter"/>
</dbReference>
<dbReference type="PANTHER" id="PTHR43201">
    <property type="entry name" value="ACYL-COA SYNTHETASE"/>
    <property type="match status" value="1"/>
</dbReference>
<protein>
    <submittedName>
        <fullName evidence="5">Putative AMP-binding domain protein</fullName>
    </submittedName>
</protein>
<dbReference type="PANTHER" id="PTHR43201:SF5">
    <property type="entry name" value="MEDIUM-CHAIN ACYL-COA LIGASE ACSF2, MITOCHONDRIAL"/>
    <property type="match status" value="1"/>
</dbReference>
<name>A0A653A4Z5_UNCDX</name>
<dbReference type="GO" id="GO:0006631">
    <property type="term" value="P:fatty acid metabolic process"/>
    <property type="evidence" value="ECO:0007669"/>
    <property type="project" value="TreeGrafter"/>
</dbReference>
<dbReference type="InterPro" id="IPR042099">
    <property type="entry name" value="ANL_N_sf"/>
</dbReference>
<proteinExistence type="inferred from homology"/>
<dbReference type="PROSITE" id="PS00455">
    <property type="entry name" value="AMP_BINDING"/>
    <property type="match status" value="1"/>
</dbReference>
<accession>A0A653A4Z5</accession>
<evidence type="ECO:0000256" key="2">
    <source>
        <dbReference type="ARBA" id="ARBA00022598"/>
    </source>
</evidence>
<dbReference type="Gene3D" id="3.30.300.30">
    <property type="match status" value="1"/>
</dbReference>
<dbReference type="Gene3D" id="3.40.50.12780">
    <property type="entry name" value="N-terminal domain of ligase-like"/>
    <property type="match status" value="1"/>
</dbReference>
<dbReference type="InterPro" id="IPR020845">
    <property type="entry name" value="AMP-binding_CS"/>
</dbReference>
<dbReference type="Pfam" id="PF13193">
    <property type="entry name" value="AMP-binding_C"/>
    <property type="match status" value="1"/>
</dbReference>
<keyword evidence="2" id="KW-0436">Ligase</keyword>
<reference evidence="5" key="1">
    <citation type="submission" date="2018-07" db="EMBL/GenBank/DDBJ databases">
        <authorList>
            <consortium name="Genoscope - CEA"/>
            <person name="William W."/>
        </authorList>
    </citation>
    <scope>NUCLEOTIDE SEQUENCE</scope>
    <source>
        <strain evidence="5">IK1</strain>
    </source>
</reference>
<dbReference type="EMBL" id="UPXX01000018">
    <property type="protein sequence ID" value="VBB43044.1"/>
    <property type="molecule type" value="Genomic_DNA"/>
</dbReference>
<feature type="domain" description="AMP-dependent synthetase/ligase" evidence="3">
    <location>
        <begin position="12"/>
        <end position="389"/>
    </location>
</feature>
<dbReference type="AlphaFoldDB" id="A0A653A4Z5"/>
<evidence type="ECO:0000259" key="3">
    <source>
        <dbReference type="Pfam" id="PF00501"/>
    </source>
</evidence>
<evidence type="ECO:0000313" key="5">
    <source>
        <dbReference type="EMBL" id="VBB43044.1"/>
    </source>
</evidence>
<dbReference type="InterPro" id="IPR000873">
    <property type="entry name" value="AMP-dep_synth/lig_dom"/>
</dbReference>
<gene>
    <name evidence="5" type="ORF">TRIP_B250157</name>
</gene>
<dbReference type="InterPro" id="IPR045851">
    <property type="entry name" value="AMP-bd_C_sf"/>
</dbReference>
<dbReference type="SUPFAM" id="SSF56801">
    <property type="entry name" value="Acetyl-CoA synthetase-like"/>
    <property type="match status" value="1"/>
</dbReference>
<organism evidence="5">
    <name type="scientific">Uncultured Desulfatiglans sp</name>
    <dbReference type="NCBI Taxonomy" id="1748965"/>
    <lineage>
        <taxon>Bacteria</taxon>
        <taxon>Pseudomonadati</taxon>
        <taxon>Thermodesulfobacteriota</taxon>
        <taxon>Desulfobacteria</taxon>
        <taxon>Desulfatiglandales</taxon>
        <taxon>Desulfatiglandaceae</taxon>
        <taxon>Desulfatiglans</taxon>
        <taxon>environmental samples</taxon>
    </lineage>
</organism>
<dbReference type="InterPro" id="IPR025110">
    <property type="entry name" value="AMP-bd_C"/>
</dbReference>
<evidence type="ECO:0000259" key="4">
    <source>
        <dbReference type="Pfam" id="PF13193"/>
    </source>
</evidence>
<feature type="domain" description="AMP-binding enzyme C-terminal" evidence="4">
    <location>
        <begin position="440"/>
        <end position="515"/>
    </location>
</feature>
<evidence type="ECO:0000256" key="1">
    <source>
        <dbReference type="ARBA" id="ARBA00006432"/>
    </source>
</evidence>